<dbReference type="OMA" id="WAPFVKT"/>
<dbReference type="Pfam" id="PF01090">
    <property type="entry name" value="Ribosomal_S19e"/>
    <property type="match status" value="1"/>
</dbReference>
<dbReference type="PANTHER" id="PTHR11710">
    <property type="entry name" value="40S RIBOSOMAL PROTEIN S19"/>
    <property type="match status" value="1"/>
</dbReference>
<accession>E6PBT7</accession>
<proteinExistence type="evidence at protein level"/>
<keyword evidence="3" id="KW-0687">Ribonucleoprotein</keyword>
<keyword evidence="2 4" id="KW-0689">Ribosomal protein</keyword>
<dbReference type="Gene3D" id="1.10.10.10">
    <property type="entry name" value="Winged helix-like DNA-binding domain superfamily/Winged helix DNA-binding domain"/>
    <property type="match status" value="1"/>
</dbReference>
<evidence type="ECO:0000313" key="6">
    <source>
        <dbReference type="PDB" id="2XZN"/>
    </source>
</evidence>
<evidence type="ECO:0000256" key="2">
    <source>
        <dbReference type="ARBA" id="ARBA00022980"/>
    </source>
</evidence>
<name>E6PBT7_TETTH</name>
<dbReference type="GO" id="GO:0022627">
    <property type="term" value="C:cytosolic small ribosomal subunit"/>
    <property type="evidence" value="ECO:0007669"/>
    <property type="project" value="TreeGrafter"/>
</dbReference>
<evidence type="ECO:0000313" key="5">
    <source>
        <dbReference type="PDB" id="2XZM"/>
    </source>
</evidence>
<sequence length="155" mass="17740">MSNNQSFFTVKDVAAADFIREYASHLKKANKLSIPEFTQWTTTSVARELAPQDSDWVYIRTAALARKVYLKPHTGISTLKHIFGSNKDRGNLRNKHQACHGKILRWALKSLEDLKIIRKDKNSATKKFSRVITKEGMTELNRIATQIAIKQRQAK</sequence>
<dbReference type="PDB" id="2XZM">
    <property type="method" value="X-ray"/>
    <property type="resolution" value="3.93 A"/>
    <property type="chains" value="T=1-155"/>
</dbReference>
<dbReference type="SUPFAM" id="SSF46785">
    <property type="entry name" value="Winged helix' DNA-binding domain"/>
    <property type="match status" value="1"/>
</dbReference>
<dbReference type="AlphaFoldDB" id="E6PBT7"/>
<dbReference type="PDB" id="2XZN">
    <property type="method" value="X-ray"/>
    <property type="resolution" value="3.93 A"/>
    <property type="chains" value="T=1-155"/>
</dbReference>
<evidence type="ECO:0000313" key="4">
    <source>
        <dbReference type="EMBL" id="DAA33983.1"/>
    </source>
</evidence>
<dbReference type="InterPro" id="IPR036390">
    <property type="entry name" value="WH_DNA-bd_sf"/>
</dbReference>
<evidence type="ECO:0000256" key="1">
    <source>
        <dbReference type="ARBA" id="ARBA00010014"/>
    </source>
</evidence>
<dbReference type="PDB" id="4BTS">
    <property type="method" value="X-ray"/>
    <property type="resolution" value="3.70 A"/>
    <property type="chains" value="AT/BT/CT/DT=1-155"/>
</dbReference>
<reference evidence="4 5" key="1">
    <citation type="journal article" date="2011" name="Science">
        <title>Crystal structure of the eukaryotic 40S ribosomal subunit in complex with initiation factor 1.</title>
        <authorList>
            <person name="Rabl J."/>
            <person name="Leibundgut M."/>
            <person name="Ataide S.F."/>
            <person name="Haag A."/>
            <person name="Ban N."/>
        </authorList>
    </citation>
    <scope>X-RAY CRYSTALLOGRAPHY (3.93 ANGSTROMS)</scope>
</reference>
<dbReference type="PDBsum" id="4BTS"/>
<keyword evidence="5 7" id="KW-0002">3D-structure</keyword>
<dbReference type="GO" id="GO:0003723">
    <property type="term" value="F:RNA binding"/>
    <property type="evidence" value="ECO:0007669"/>
    <property type="project" value="TreeGrafter"/>
</dbReference>
<dbReference type="PANTHER" id="PTHR11710:SF0">
    <property type="entry name" value="40S RIBOSOMAL PROTEIN S19"/>
    <property type="match status" value="1"/>
</dbReference>
<dbReference type="FunFam" id="1.10.10.10:FF:000118">
    <property type="entry name" value="40S ribosomal protein S19"/>
    <property type="match status" value="1"/>
</dbReference>
<dbReference type="SMART" id="SM01413">
    <property type="entry name" value="Ribosomal_S19e"/>
    <property type="match status" value="1"/>
</dbReference>
<dbReference type="InterPro" id="IPR036388">
    <property type="entry name" value="WH-like_DNA-bd_sf"/>
</dbReference>
<evidence type="ECO:0000256" key="3">
    <source>
        <dbReference type="ARBA" id="ARBA00023274"/>
    </source>
</evidence>
<comment type="similarity">
    <text evidence="1">Belongs to the eukaryotic ribosomal protein eS19 family.</text>
</comment>
<dbReference type="GO" id="GO:0003735">
    <property type="term" value="F:structural constituent of ribosome"/>
    <property type="evidence" value="ECO:0007669"/>
    <property type="project" value="InterPro"/>
</dbReference>
<organism evidence="4">
    <name type="scientific">Tetrahymena thermophila</name>
    <dbReference type="NCBI Taxonomy" id="5911"/>
    <lineage>
        <taxon>Eukaryota</taxon>
        <taxon>Sar</taxon>
        <taxon>Alveolata</taxon>
        <taxon>Ciliophora</taxon>
        <taxon>Intramacronucleata</taxon>
        <taxon>Oligohymenophorea</taxon>
        <taxon>Hymenostomatida</taxon>
        <taxon>Tetrahymenina</taxon>
        <taxon>Tetrahymenidae</taxon>
        <taxon>Tetrahymena</taxon>
    </lineage>
</organism>
<evidence type="ECO:0007829" key="7">
    <source>
        <dbReference type="PDB" id="4BTS"/>
    </source>
</evidence>
<protein>
    <submittedName>
        <fullName evidence="4 5 6">Rps19e</fullName>
    </submittedName>
</protein>
<reference evidence="7" key="2">
    <citation type="journal article" date="2013" name="Nat. Struct. Mol. Biol.">
        <title>The crystal structure of the eukaryotic 40S ribosomal subunit in complex with eIF1 and eIF1A.</title>
        <authorList>
            <person name="Weisser M."/>
            <person name="Voigts-Hoffmann F."/>
            <person name="Rabl J."/>
            <person name="Leibundgut M."/>
            <person name="Ban N."/>
        </authorList>
    </citation>
    <scope>X-RAY CRYSTALLOGRAPHY (3.70 ANGSTROMS)</scope>
</reference>
<dbReference type="IntAct" id="E6PBT7">
    <property type="interactions" value="1"/>
</dbReference>
<dbReference type="InterPro" id="IPR001266">
    <property type="entry name" value="Ribosomal_eS19"/>
</dbReference>
<dbReference type="GO" id="GO:0000028">
    <property type="term" value="P:ribosomal small subunit assembly"/>
    <property type="evidence" value="ECO:0007669"/>
    <property type="project" value="TreeGrafter"/>
</dbReference>
<dbReference type="EMBL" id="BK007926">
    <property type="protein sequence ID" value="DAA33983.1"/>
    <property type="molecule type" value="mRNA"/>
</dbReference>
<dbReference type="GO" id="GO:0006412">
    <property type="term" value="P:translation"/>
    <property type="evidence" value="ECO:0007669"/>
    <property type="project" value="InterPro"/>
</dbReference>